<dbReference type="PANTHER" id="PTHR47197:SF3">
    <property type="entry name" value="DIHYDRO-HEME D1 DEHYDROGENASE"/>
    <property type="match status" value="1"/>
</dbReference>
<comment type="caution">
    <text evidence="2">The sequence shown here is derived from an EMBL/GenBank/DDBJ whole genome shotgun (WGS) entry which is preliminary data.</text>
</comment>
<dbReference type="Gene3D" id="1.10.760.10">
    <property type="entry name" value="Cytochrome c-like domain"/>
    <property type="match status" value="1"/>
</dbReference>
<feature type="signal peptide" evidence="1">
    <location>
        <begin position="1"/>
        <end position="25"/>
    </location>
</feature>
<organism evidence="2 3">
    <name type="scientific">Pseudoalteromonas obscura</name>
    <dbReference type="NCBI Taxonomy" id="3048491"/>
    <lineage>
        <taxon>Bacteria</taxon>
        <taxon>Pseudomonadati</taxon>
        <taxon>Pseudomonadota</taxon>
        <taxon>Gammaproteobacteria</taxon>
        <taxon>Alteromonadales</taxon>
        <taxon>Pseudoalteromonadaceae</taxon>
        <taxon>Pseudoalteromonas</taxon>
    </lineage>
</organism>
<name>A0ABT7ENK5_9GAMM</name>
<dbReference type="SUPFAM" id="SSF50956">
    <property type="entry name" value="Thermostable phytase (3-phytase)"/>
    <property type="match status" value="1"/>
</dbReference>
<protein>
    <submittedName>
        <fullName evidence="2">Uncharacterized protein</fullName>
    </submittedName>
</protein>
<evidence type="ECO:0000313" key="2">
    <source>
        <dbReference type="EMBL" id="MDK2596608.1"/>
    </source>
</evidence>
<accession>A0ABT7ENK5</accession>
<dbReference type="InterPro" id="IPR051200">
    <property type="entry name" value="Host-pathogen_enzymatic-act"/>
</dbReference>
<feature type="chain" id="PRO_5045644234" evidence="1">
    <location>
        <begin position="26"/>
        <end position="1043"/>
    </location>
</feature>
<dbReference type="InterPro" id="IPR011044">
    <property type="entry name" value="Quino_amine_DH_bsu"/>
</dbReference>
<dbReference type="SUPFAM" id="SSF46626">
    <property type="entry name" value="Cytochrome c"/>
    <property type="match status" value="1"/>
</dbReference>
<sequence>MDKVKTKKLIGVLYLVLLASCGSNPETNNEKPQGSDIPEAIVMPEPIAMPEPPVKVMPPSAKSDYIGFESAPVRPMAKTSDGKKLLLTNTSNHTLEIFSIGKDGTLLLSQSVHVGLEPVSVAIRNNQAWVLNHLSDSVSIVDLSLSPARVIRTLLVGDEPRDIVFANNKAFITTAHRGQQRRSPALAKVKGAGDPKLYTPGIGRADVWIFDIYNLGDNLGGTPLEIVSMFGDTLRGLAVSQDEKTVYAAVLNSGNQTTAVHEAVMCLGFEDDQYGAVPCQVLDGLSSPKGLPEGYLPGGRTAPGVNADGEYQPWTSMIVQYDRASGQWQDSKGRNFSNGVRFHLPDHDVFALDTQTHRTIASFKHVGTTLFNIAVSPTTGALFVSNTDANNATRFEGSGKFTGSTVQGNIAKSRITVIDPSTGNVFARHLNRHINYNDLKGNKSVKHHSLSAPLQLEVSSDGKLLYSAVLGSNKVAVLPTSELTDDSYWDNKDQEFDPKEASARYLSVQGGPAGILLNERHQSLYVFTRFDNSLVHINLSNRSELQRIAMPTPEPKDYMAGRSMLYDANRSSSNGESSCASCHIFGDTDHLSWNLGNPDVSNIKNPQPFPTQNLSELGCLLVGPEEESCQLLEIINGNGDERSFASMKGPMGTQTLRGMQHHGHMHWRGDRSVGYFGDDTAQTLDERISFKNFIVAFEGLLGLDIALPESVDADLKTADVRQLEQDMDKFADFMLKVALPPNPIRSLDNALSSSAHIGEQFFHGARRSDGAAQDTPLNGNNADGVNCEGCHGVDHEKGFYGSRGEIAHGGEIQILKVPQLRNLYTRVGMFGLPDREGFLPSHTKNHQGDQIRGFGFLHDGATDQLLNFLKGGVFDNGEQGCPDGADERYGCHFNAGEIGIPDETTRQGLVDYMMEFDNDLAPVVGQQITLTEHTLEVVKSRILLLEQRASTPFVSKLLGGKVTECDLIVLGVVNHEQRGYLFDQIEQNYRSDRAFERRLTLAQLMNLGATADNSLTFTCTVPGKGWQAALDYDLDGILNGDAI</sequence>
<dbReference type="InterPro" id="IPR036909">
    <property type="entry name" value="Cyt_c-like_dom_sf"/>
</dbReference>
<dbReference type="Gene3D" id="2.130.10.10">
    <property type="entry name" value="YVTN repeat-like/Quinoprotein amine dehydrogenase"/>
    <property type="match status" value="2"/>
</dbReference>
<dbReference type="PROSITE" id="PS51257">
    <property type="entry name" value="PROKAR_LIPOPROTEIN"/>
    <property type="match status" value="1"/>
</dbReference>
<keyword evidence="3" id="KW-1185">Reference proteome</keyword>
<gene>
    <name evidence="2" type="ORF">QNM18_16285</name>
</gene>
<dbReference type="PANTHER" id="PTHR47197">
    <property type="entry name" value="PROTEIN NIRF"/>
    <property type="match status" value="1"/>
</dbReference>
<dbReference type="Proteomes" id="UP001231915">
    <property type="component" value="Unassembled WGS sequence"/>
</dbReference>
<dbReference type="RefSeq" id="WP_284137811.1">
    <property type="nucleotide sequence ID" value="NZ_JASJUT010000007.1"/>
</dbReference>
<dbReference type="InterPro" id="IPR015943">
    <property type="entry name" value="WD40/YVTN_repeat-like_dom_sf"/>
</dbReference>
<keyword evidence="1" id="KW-0732">Signal</keyword>
<dbReference type="SUPFAM" id="SSF50969">
    <property type="entry name" value="YVTN repeat-like/Quinoprotein amine dehydrogenase"/>
    <property type="match status" value="1"/>
</dbReference>
<evidence type="ECO:0000313" key="3">
    <source>
        <dbReference type="Proteomes" id="UP001231915"/>
    </source>
</evidence>
<evidence type="ECO:0000256" key="1">
    <source>
        <dbReference type="SAM" id="SignalP"/>
    </source>
</evidence>
<dbReference type="EMBL" id="JASJUT010000007">
    <property type="protein sequence ID" value="MDK2596608.1"/>
    <property type="molecule type" value="Genomic_DNA"/>
</dbReference>
<proteinExistence type="predicted"/>
<reference evidence="2 3" key="1">
    <citation type="submission" date="2023-05" db="EMBL/GenBank/DDBJ databases">
        <title>Pseudoalteromonas ardens sp. nov., Pseudoalteromonas obscura sp. nov., and Pseudoalteromonas umbrosa sp. nov., isolated from the coral Montipora capitata.</title>
        <authorList>
            <person name="Thomas E.M."/>
            <person name="Smith E.M."/>
            <person name="Papke E."/>
            <person name="Shlafstein M.D."/>
            <person name="Oline D.K."/>
            <person name="Videau P."/>
            <person name="Saw J.H."/>
            <person name="Strangman W.K."/>
            <person name="Ushijima B."/>
        </authorList>
    </citation>
    <scope>NUCLEOTIDE SEQUENCE [LARGE SCALE GENOMIC DNA]</scope>
    <source>
        <strain evidence="2 3">P94</strain>
    </source>
</reference>